<feature type="compositionally biased region" description="Polar residues" evidence="1">
    <location>
        <begin position="378"/>
        <end position="391"/>
    </location>
</feature>
<dbReference type="OrthoDB" id="411372at2759"/>
<dbReference type="AlphaFoldDB" id="A0A6S7IT51"/>
<dbReference type="InterPro" id="IPR000571">
    <property type="entry name" value="Znf_CCCH"/>
</dbReference>
<dbReference type="GO" id="GO:0046872">
    <property type="term" value="F:metal ion binding"/>
    <property type="evidence" value="ECO:0007669"/>
    <property type="project" value="InterPro"/>
</dbReference>
<dbReference type="SMART" id="SM00356">
    <property type="entry name" value="ZnF_C3H1"/>
    <property type="match status" value="2"/>
</dbReference>
<comment type="caution">
    <text evidence="2">The sequence shown here is derived from an EMBL/GenBank/DDBJ whole genome shotgun (WGS) entry which is preliminary data.</text>
</comment>
<feature type="region of interest" description="Disordered" evidence="1">
    <location>
        <begin position="242"/>
        <end position="262"/>
    </location>
</feature>
<dbReference type="PROSITE" id="PS50103">
    <property type="entry name" value="ZF_C3H1"/>
    <property type="match status" value="2"/>
</dbReference>
<feature type="compositionally biased region" description="Basic and acidic residues" evidence="1">
    <location>
        <begin position="330"/>
        <end position="341"/>
    </location>
</feature>
<dbReference type="Gene3D" id="4.10.1000.10">
    <property type="entry name" value="Zinc finger, CCCH-type"/>
    <property type="match status" value="1"/>
</dbReference>
<evidence type="ECO:0000313" key="2">
    <source>
        <dbReference type="EMBL" id="CAB4021037.1"/>
    </source>
</evidence>
<proteinExistence type="predicted"/>
<evidence type="ECO:0000313" key="3">
    <source>
        <dbReference type="Proteomes" id="UP001152795"/>
    </source>
</evidence>
<organism evidence="2 3">
    <name type="scientific">Paramuricea clavata</name>
    <name type="common">Red gorgonian</name>
    <name type="synonym">Violescent sea-whip</name>
    <dbReference type="NCBI Taxonomy" id="317549"/>
    <lineage>
        <taxon>Eukaryota</taxon>
        <taxon>Metazoa</taxon>
        <taxon>Cnidaria</taxon>
        <taxon>Anthozoa</taxon>
        <taxon>Octocorallia</taxon>
        <taxon>Malacalcyonacea</taxon>
        <taxon>Plexauridae</taxon>
        <taxon>Paramuricea</taxon>
    </lineage>
</organism>
<dbReference type="SUPFAM" id="SSF90229">
    <property type="entry name" value="CCCH zinc finger"/>
    <property type="match status" value="1"/>
</dbReference>
<protein>
    <submittedName>
        <fullName evidence="2">---NA</fullName>
    </submittedName>
</protein>
<keyword evidence="3" id="KW-1185">Reference proteome</keyword>
<dbReference type="EMBL" id="CACRXK020011237">
    <property type="protein sequence ID" value="CAB4021037.1"/>
    <property type="molecule type" value="Genomic_DNA"/>
</dbReference>
<accession>A0A6S7IT51</accession>
<gene>
    <name evidence="2" type="ORF">PACLA_8A087353</name>
</gene>
<feature type="compositionally biased region" description="Basic and acidic residues" evidence="1">
    <location>
        <begin position="307"/>
        <end position="320"/>
    </location>
</feature>
<sequence>MLIHDGDTYLWTGSLADLKCFVDEILNLKGKWSSPGGEAKLFCATKPDFVIKWFGWRSQKLVIQVDSAENFLTQKFESLVNKSKGNKADSKNGTDGVIVSDGDTAHPAVLEVCKCSCSVDLEGLKLEITILESRLFAAISKNELESDIDLLRVKQKESEAAIRRQDDVICTLNEENQFLKARLLALEESFLKITYNVNKDKEPGLSVYKAKSIDKAAAFHASEQYNKSNLSSINTELRNTSHDNSLARHNNNGQCNADDLNNNQIDLANDDAVFSSKQQNENNIHKGINSNLQSESQQSTNIEGNKLRYDLSPKPSHDNSRISYDPSLKTSHDNSLIRHNDNSQCNADDLKNNHIDLTNDDAVLFPQQQNKNNKHKGLNSNLKSVSQQSINSEREKTKYNPSLKSSVPCPFLIRRGRCFKGDRCDFKHPKPSETRKCNIPCPFLHKRGYCLKKEMCDFSHDKLIRNSSPMPYPGDYASPDFLSHRFTNPFPPYQNYYYREP</sequence>
<name>A0A6S7IT51_PARCT</name>
<feature type="region of interest" description="Disordered" evidence="1">
    <location>
        <begin position="307"/>
        <end position="352"/>
    </location>
</feature>
<reference evidence="2" key="1">
    <citation type="submission" date="2020-04" db="EMBL/GenBank/DDBJ databases">
        <authorList>
            <person name="Alioto T."/>
            <person name="Alioto T."/>
            <person name="Gomez Garrido J."/>
        </authorList>
    </citation>
    <scope>NUCLEOTIDE SEQUENCE</scope>
    <source>
        <strain evidence="2">A484AB</strain>
    </source>
</reference>
<dbReference type="Proteomes" id="UP001152795">
    <property type="component" value="Unassembled WGS sequence"/>
</dbReference>
<dbReference type="InterPro" id="IPR036855">
    <property type="entry name" value="Znf_CCCH_sf"/>
</dbReference>
<feature type="region of interest" description="Disordered" evidence="1">
    <location>
        <begin position="370"/>
        <end position="401"/>
    </location>
</feature>
<evidence type="ECO:0000256" key="1">
    <source>
        <dbReference type="SAM" id="MobiDB-lite"/>
    </source>
</evidence>